<evidence type="ECO:0000313" key="1">
    <source>
        <dbReference type="Ensembl" id="ENSAPEP00000029636.1"/>
    </source>
</evidence>
<protein>
    <submittedName>
        <fullName evidence="1">Uncharacterized protein</fullName>
    </submittedName>
</protein>
<sequence length="121" mass="13897">MWTGARQGAEQVAENSCILEMGFINCCVVYQDDFLKTTISTVYNSKHDAMVSAIFGVNNILDTEIVLKSDHKEEEETHIVIVEDILLFTYRHLIDVLNKCHLISNPNKECKKKNRTWLGHE</sequence>
<accession>A0A3P8TYE8</accession>
<reference evidence="1 2" key="1">
    <citation type="submission" date="2018-03" db="EMBL/GenBank/DDBJ databases">
        <title>Finding Nemo's genes: A chromosome-scale reference assembly of the genome of the orange clownfish Amphiprion percula.</title>
        <authorList>
            <person name="Lehmann R."/>
        </authorList>
    </citation>
    <scope>NUCLEOTIDE SEQUENCE</scope>
</reference>
<name>A0A3P8TYE8_AMPPE</name>
<keyword evidence="2" id="KW-1185">Reference proteome</keyword>
<dbReference type="STRING" id="161767.ENSAPEP00000029636"/>
<dbReference type="Proteomes" id="UP000265080">
    <property type="component" value="Chromosome 17"/>
</dbReference>
<organism evidence="1 2">
    <name type="scientific">Amphiprion percula</name>
    <name type="common">Orange clownfish</name>
    <name type="synonym">Lutjanus percula</name>
    <dbReference type="NCBI Taxonomy" id="161767"/>
    <lineage>
        <taxon>Eukaryota</taxon>
        <taxon>Metazoa</taxon>
        <taxon>Chordata</taxon>
        <taxon>Craniata</taxon>
        <taxon>Vertebrata</taxon>
        <taxon>Euteleostomi</taxon>
        <taxon>Actinopterygii</taxon>
        <taxon>Neopterygii</taxon>
        <taxon>Teleostei</taxon>
        <taxon>Neoteleostei</taxon>
        <taxon>Acanthomorphata</taxon>
        <taxon>Ovalentaria</taxon>
        <taxon>Pomacentridae</taxon>
        <taxon>Amphiprion</taxon>
    </lineage>
</organism>
<evidence type="ECO:0000313" key="2">
    <source>
        <dbReference type="Proteomes" id="UP000265080"/>
    </source>
</evidence>
<proteinExistence type="predicted"/>
<reference evidence="1" key="3">
    <citation type="submission" date="2025-09" db="UniProtKB">
        <authorList>
            <consortium name="Ensembl"/>
        </authorList>
    </citation>
    <scope>IDENTIFICATION</scope>
</reference>
<dbReference type="Ensembl" id="ENSAPET00000030431.1">
    <property type="protein sequence ID" value="ENSAPEP00000029636.1"/>
    <property type="gene ID" value="ENSAPEG00000021062.1"/>
</dbReference>
<dbReference type="AlphaFoldDB" id="A0A3P8TYE8"/>
<dbReference type="GeneTree" id="ENSGT00940000180460"/>
<reference evidence="1" key="2">
    <citation type="submission" date="2025-08" db="UniProtKB">
        <authorList>
            <consortium name="Ensembl"/>
        </authorList>
    </citation>
    <scope>IDENTIFICATION</scope>
</reference>